<dbReference type="Gene3D" id="3.90.70.10">
    <property type="entry name" value="Cysteine proteinases"/>
    <property type="match status" value="1"/>
</dbReference>
<dbReference type="InterPro" id="IPR018200">
    <property type="entry name" value="USP_CS"/>
</dbReference>
<accession>A0ABQ8XDK4</accession>
<dbReference type="CDD" id="cd02257">
    <property type="entry name" value="Peptidase_C19"/>
    <property type="match status" value="1"/>
</dbReference>
<evidence type="ECO:0000259" key="1">
    <source>
        <dbReference type="PROSITE" id="PS50235"/>
    </source>
</evidence>
<evidence type="ECO:0000313" key="2">
    <source>
        <dbReference type="EMBL" id="KAJ6230728.1"/>
    </source>
</evidence>
<feature type="domain" description="USP" evidence="1">
    <location>
        <begin position="1"/>
        <end position="177"/>
    </location>
</feature>
<protein>
    <submittedName>
        <fullName evidence="2">Ubiquitin carboxyl-terminal hydrolase</fullName>
    </submittedName>
</protein>
<dbReference type="PROSITE" id="PS00973">
    <property type="entry name" value="USP_2"/>
    <property type="match status" value="1"/>
</dbReference>
<dbReference type="EMBL" id="JAOAOG010000309">
    <property type="protein sequence ID" value="KAJ6230728.1"/>
    <property type="molecule type" value="Genomic_DNA"/>
</dbReference>
<reference evidence="2" key="1">
    <citation type="submission" date="2022-08" db="EMBL/GenBank/DDBJ databases">
        <title>Novel sulfate-reducing endosymbionts in the free-living metamonad Anaeramoeba.</title>
        <authorList>
            <person name="Jerlstrom-Hultqvist J."/>
            <person name="Cepicka I."/>
            <person name="Gallot-Lavallee L."/>
            <person name="Salas-Leiva D."/>
            <person name="Curtis B.A."/>
            <person name="Zahonova K."/>
            <person name="Pipaliya S."/>
            <person name="Dacks J."/>
            <person name="Roger A.J."/>
        </authorList>
    </citation>
    <scope>NUCLEOTIDE SEQUENCE</scope>
    <source>
        <strain evidence="2">Schooner1</strain>
    </source>
</reference>
<keyword evidence="3" id="KW-1185">Reference proteome</keyword>
<gene>
    <name evidence="2" type="ORF">M0813_06517</name>
</gene>
<dbReference type="PROSITE" id="PS50235">
    <property type="entry name" value="USP_3"/>
    <property type="match status" value="1"/>
</dbReference>
<dbReference type="InterPro" id="IPR028889">
    <property type="entry name" value="USP"/>
</dbReference>
<dbReference type="InterPro" id="IPR050164">
    <property type="entry name" value="Peptidase_C19"/>
</dbReference>
<dbReference type="PANTHER" id="PTHR24006">
    <property type="entry name" value="UBIQUITIN CARBOXYL-TERMINAL HYDROLASE"/>
    <property type="match status" value="1"/>
</dbReference>
<dbReference type="GO" id="GO:0016787">
    <property type="term" value="F:hydrolase activity"/>
    <property type="evidence" value="ECO:0007669"/>
    <property type="project" value="UniProtKB-KW"/>
</dbReference>
<dbReference type="InterPro" id="IPR038765">
    <property type="entry name" value="Papain-like_cys_pep_sf"/>
</dbReference>
<dbReference type="Pfam" id="PF00443">
    <property type="entry name" value="UCH"/>
    <property type="match status" value="1"/>
</dbReference>
<dbReference type="Proteomes" id="UP001150062">
    <property type="component" value="Unassembled WGS sequence"/>
</dbReference>
<dbReference type="InterPro" id="IPR001394">
    <property type="entry name" value="Peptidase_C19_UCH"/>
</dbReference>
<organism evidence="2 3">
    <name type="scientific">Anaeramoeba flamelloides</name>
    <dbReference type="NCBI Taxonomy" id="1746091"/>
    <lineage>
        <taxon>Eukaryota</taxon>
        <taxon>Metamonada</taxon>
        <taxon>Anaeramoebidae</taxon>
        <taxon>Anaeramoeba</taxon>
    </lineage>
</organism>
<comment type="caution">
    <text evidence="2">The sequence shown here is derived from an EMBL/GenBank/DDBJ whole genome shotgun (WGS) entry which is preliminary data.</text>
</comment>
<proteinExistence type="predicted"/>
<sequence length="179" mass="21007">MKNETNNNNKIQNEKKYDLLKYINEFVSPEQLSGSNSVICENCTQLQNETIDGNNFIKTETVKKIVIERLPKILVFNLKRFTQDFSGHYFKNNRFVSFPEEFSMNEFIDFDESQKRDWGYKLIAITMHSGNINSGHYSSISLKSDGNWYSISDKKVNLVEKQNILKTSGYILFYRLIEK</sequence>
<dbReference type="SUPFAM" id="SSF54001">
    <property type="entry name" value="Cysteine proteinases"/>
    <property type="match status" value="1"/>
</dbReference>
<evidence type="ECO:0000313" key="3">
    <source>
        <dbReference type="Proteomes" id="UP001150062"/>
    </source>
</evidence>
<keyword evidence="2" id="KW-0378">Hydrolase</keyword>
<name>A0ABQ8XDK4_9EUKA</name>